<proteinExistence type="predicted"/>
<keyword evidence="3" id="KW-1185">Reference proteome</keyword>
<feature type="compositionally biased region" description="Basic and acidic residues" evidence="1">
    <location>
        <begin position="608"/>
        <end position="621"/>
    </location>
</feature>
<gene>
    <name evidence="2" type="ORF">GALMADRAFT_148934</name>
</gene>
<dbReference type="OrthoDB" id="3056903at2759"/>
<feature type="compositionally biased region" description="Basic residues" evidence="1">
    <location>
        <begin position="1476"/>
        <end position="1486"/>
    </location>
</feature>
<dbReference type="InterPro" id="IPR011011">
    <property type="entry name" value="Znf_FYVE_PHD"/>
</dbReference>
<reference evidence="3" key="1">
    <citation type="journal article" date="2014" name="Proc. Natl. Acad. Sci. U.S.A.">
        <title>Extensive sampling of basidiomycete genomes demonstrates inadequacy of the white-rot/brown-rot paradigm for wood decay fungi.</title>
        <authorList>
            <person name="Riley R."/>
            <person name="Salamov A.A."/>
            <person name="Brown D.W."/>
            <person name="Nagy L.G."/>
            <person name="Floudas D."/>
            <person name="Held B.W."/>
            <person name="Levasseur A."/>
            <person name="Lombard V."/>
            <person name="Morin E."/>
            <person name="Otillar R."/>
            <person name="Lindquist E.A."/>
            <person name="Sun H."/>
            <person name="LaButti K.M."/>
            <person name="Schmutz J."/>
            <person name="Jabbour D."/>
            <person name="Luo H."/>
            <person name="Baker S.E."/>
            <person name="Pisabarro A.G."/>
            <person name="Walton J.D."/>
            <person name="Blanchette R.A."/>
            <person name="Henrissat B."/>
            <person name="Martin F."/>
            <person name="Cullen D."/>
            <person name="Hibbett D.S."/>
            <person name="Grigoriev I.V."/>
        </authorList>
    </citation>
    <scope>NUCLEOTIDE SEQUENCE [LARGE SCALE GENOMIC DNA]</scope>
    <source>
        <strain evidence="3">CBS 339.88</strain>
    </source>
</reference>
<name>A0A067S2Z6_GALM3</name>
<dbReference type="STRING" id="685588.A0A067S2Z6"/>
<organism evidence="2 3">
    <name type="scientific">Galerina marginata (strain CBS 339.88)</name>
    <dbReference type="NCBI Taxonomy" id="685588"/>
    <lineage>
        <taxon>Eukaryota</taxon>
        <taxon>Fungi</taxon>
        <taxon>Dikarya</taxon>
        <taxon>Basidiomycota</taxon>
        <taxon>Agaricomycotina</taxon>
        <taxon>Agaricomycetes</taxon>
        <taxon>Agaricomycetidae</taxon>
        <taxon>Agaricales</taxon>
        <taxon>Agaricineae</taxon>
        <taxon>Strophariaceae</taxon>
        <taxon>Galerina</taxon>
    </lineage>
</organism>
<dbReference type="HOGENOM" id="CLU_004051_0_0_1"/>
<sequence length="1486" mass="168736">MFRYTTWNLIRYVERPADKIDVKLSNLINSPKQAPRDDKMHVLCMRSADGQYLPLTSSEIPQIKNPSPNTAHTSGDKAAIDVNNWDGWPDGIFEQDFTFKQLEATANLQAHWAVAMSGGDRKGSEHSINWEGGKKTNRTCLGVIECDNPTCQIITRPHVKSLRISAQLEKPCKCGAKLFRQECGVRSRLWTWSGGVHYSNEGHHTHRRPTHLLHLSPNEKYQFNDLVKSNPTAGPLQLIVGVPGLDGPGESAADISDVLLNAHRVSKERQKVKRGENPQTIDGLIAAFAKFDSDHPNFVLQSTFGAETVISVQTGFMRSQMVKDDELDGSVNGLVNDAAHGWWTERNSLLMLSSTYCAVLLCWVPGIMTYTNGASGAHFHHHFFALMLSIAREAESRGIQHTSLIALSNFKIMDFSDAERTGFVKGFITFWMQRAENKRTRQELQVAAEHLLKGCREHYRAGVTRVSRMHAAVPQDMAEDFKKRALGLLDLADSDEFLTQARLIIRDFPNLKDWMEWWMRPTHASMLFESERKMDTDLWKSIPMTNNPEESMHWKLYSACGRNHLFLEGMYSLFKVAVYYERMYEAASKGQLIRYGKAEPWKVIAEKIGHTKPSRSDNPENKKRKKNDGRPPDTVKELIKTGKKTKPAAELHTSGGIVLGPPVYRWSGNSCYMDTSLQFLYLGLSRFFEELSPIFSPLPSESGLRQVFAHLRHRSMVDPTSLKITRTLGIQRDELRKMLLGKKIIQRKNSFEPLWAWFCDLIAQENPKSSYRPISLFEVLFSELRTCSGCAGTGGRHIEIPNPPMRRRIHQIGINTHEEFNGSFSDYFSNLVSIEKTPIPGVQCWRTHEGPAICSGIRKDYRFLVTSLPVLYSVEIGNDTDMPLIWDFPATLIPDTKAAAKNSGLIYELVGYALTNHARDHWAARFASSNKKKIFTYDGTKNDGFAVQESDATFDTHMLGADMNLPSGFTVYQVFYVLRGGFKAQDLFFRSRKKALSKRYNLGFSESGLEQLPTVIYSASGFIAMKPMDRFWLLNPHIALTTEYISSRAPKQIANPSEFEPESEDEVPLKQTKIPLSPCVSPAASITDSLPDSLFDLNCRCGTSGNGNILYNPRLYGEAIQCDECKAWSHTACQREGRASNLTKKQLFMEERTKIKKPLKDRLWSGRGVLARNGDYWYPVRLIQKESGEWIVRWWRENIFMNGNILPGATSTVKNTDLVDSLWMDHKNRRKIRLGKWKHAHEIDTVEDILADPSYSPYSKTIDEILAPHKSTLTKLLTPDDVHKFRGTIPAKSSLEKAKKSLTTTLIPHVGSLSVLERAQISNWFERHIMEDDKKLRHYWLGLLPIAHAHTIYISANLQSDPKYEDLNEEELLKEAWKLQLSAVPSLGGDIDVEKECLERLEEEMFEVSARASVAGNYQWGLDAGQHQFWDPYVDLPECWNHRDREGDDEELELGPDFIVNSPLPAPTATLAQKKVVPKPRRIKKK</sequence>
<evidence type="ECO:0000313" key="3">
    <source>
        <dbReference type="Proteomes" id="UP000027222"/>
    </source>
</evidence>
<evidence type="ECO:0000256" key="1">
    <source>
        <dbReference type="SAM" id="MobiDB-lite"/>
    </source>
</evidence>
<evidence type="ECO:0008006" key="4">
    <source>
        <dbReference type="Google" id="ProtNLM"/>
    </source>
</evidence>
<feature type="region of interest" description="Disordered" evidence="1">
    <location>
        <begin position="1462"/>
        <end position="1486"/>
    </location>
</feature>
<feature type="region of interest" description="Disordered" evidence="1">
    <location>
        <begin position="608"/>
        <end position="635"/>
    </location>
</feature>
<dbReference type="SUPFAM" id="SSF57903">
    <property type="entry name" value="FYVE/PHD zinc finger"/>
    <property type="match status" value="1"/>
</dbReference>
<accession>A0A067S2Z6</accession>
<dbReference type="EMBL" id="KL142494">
    <property type="protein sequence ID" value="KDR65156.1"/>
    <property type="molecule type" value="Genomic_DNA"/>
</dbReference>
<protein>
    <recommendedName>
        <fullName evidence="4">GCM domain-containing protein</fullName>
    </recommendedName>
</protein>
<dbReference type="Proteomes" id="UP000027222">
    <property type="component" value="Unassembled WGS sequence"/>
</dbReference>
<evidence type="ECO:0000313" key="2">
    <source>
        <dbReference type="EMBL" id="KDR65156.1"/>
    </source>
</evidence>